<protein>
    <submittedName>
        <fullName evidence="2">Uncharacterized protein</fullName>
    </submittedName>
</protein>
<gene>
    <name evidence="2" type="ORF">QTG54_009321</name>
</gene>
<sequence>MSSPVQVKHEPGGDAFCVDTDSECEDIDIDKLQPLAPKFASLSKFPVGCKVWYDLRCAPKTNHLQAKSARVEEVFIHFENGRRVYKVKSEAAYEHGMCLYEDQLVYAISCPVRVTKLGTDETMDGVVVYLRREKGSDGRRQIIYAVQYSTENCMTIESGVAADRIKYRAEDCVGDDGRDNEESNISIDKQKETTCAQEEDEFISDDEDGAKKQAGKEGKGGGTATRRSCTSKESAPVGLKASLKTSGAGVICLHKEGDAKELKEPSSAQTDSVSIPAAVSPAEEGKRGANNSSTVIGDGDGLTIQKDNEKKRSRRKKLKKQQNAAQESNPLPQPQNQAVPVSSTQKPKRTACTQEGDTDKEHRETEDLSRSSSVESFAQIKGNDHNDCNQSNSLGITSNRWEPPSPPPPQRKRSSGSKSIVNHRPTKVAKREVKNEERGDVARGTSRGKAANTAAVRILTIPPWWRSQWGPENRRQLCSHLIGKVKYVKSSTNCLIRISWHDTHERMRITIESLSRDPKSQLNSLRRANYIIEKALVECLADENSKTRLLYDLAFSNSFQLTHRDSTSGLLLLQKEIKGGSHASKSKEWWHLYELPCRWEMHQHDLSSIRLKLPKGSDCKIEIFGCSVKVSRESPYVLVSGTKQLDVKNAAMMVADAVRRHQSGCLPCPPKPKR</sequence>
<name>A0AAD8Y7V7_9STRA</name>
<reference evidence="2" key="1">
    <citation type="submission" date="2023-06" db="EMBL/GenBank/DDBJ databases">
        <title>Survivors Of The Sea: Transcriptome response of Skeletonema marinoi to long-term dormancy.</title>
        <authorList>
            <person name="Pinder M.I.M."/>
            <person name="Kourtchenko O."/>
            <person name="Robertson E.K."/>
            <person name="Larsson T."/>
            <person name="Maumus F."/>
            <person name="Osuna-Cruz C.M."/>
            <person name="Vancaester E."/>
            <person name="Stenow R."/>
            <person name="Vandepoele K."/>
            <person name="Ploug H."/>
            <person name="Bruchert V."/>
            <person name="Godhe A."/>
            <person name="Topel M."/>
        </authorList>
    </citation>
    <scope>NUCLEOTIDE SEQUENCE</scope>
    <source>
        <strain evidence="2">R05AC</strain>
    </source>
</reference>
<feature type="region of interest" description="Disordered" evidence="1">
    <location>
        <begin position="177"/>
        <end position="238"/>
    </location>
</feature>
<feature type="compositionally biased region" description="Acidic residues" evidence="1">
    <location>
        <begin position="197"/>
        <end position="208"/>
    </location>
</feature>
<feature type="region of interest" description="Disordered" evidence="1">
    <location>
        <begin position="256"/>
        <end position="449"/>
    </location>
</feature>
<comment type="caution">
    <text evidence="2">The sequence shown here is derived from an EMBL/GenBank/DDBJ whole genome shotgun (WGS) entry which is preliminary data.</text>
</comment>
<dbReference type="AlphaFoldDB" id="A0AAD8Y7V7"/>
<evidence type="ECO:0000313" key="2">
    <source>
        <dbReference type="EMBL" id="KAK1740371.1"/>
    </source>
</evidence>
<accession>A0AAD8Y7V7</accession>
<dbReference type="EMBL" id="JATAAI010000016">
    <property type="protein sequence ID" value="KAK1740371.1"/>
    <property type="molecule type" value="Genomic_DNA"/>
</dbReference>
<feature type="compositionally biased region" description="Basic residues" evidence="1">
    <location>
        <begin position="311"/>
        <end position="320"/>
    </location>
</feature>
<dbReference type="Proteomes" id="UP001224775">
    <property type="component" value="Unassembled WGS sequence"/>
</dbReference>
<organism evidence="2 3">
    <name type="scientific">Skeletonema marinoi</name>
    <dbReference type="NCBI Taxonomy" id="267567"/>
    <lineage>
        <taxon>Eukaryota</taxon>
        <taxon>Sar</taxon>
        <taxon>Stramenopiles</taxon>
        <taxon>Ochrophyta</taxon>
        <taxon>Bacillariophyta</taxon>
        <taxon>Coscinodiscophyceae</taxon>
        <taxon>Thalassiosirophycidae</taxon>
        <taxon>Thalassiosirales</taxon>
        <taxon>Skeletonemataceae</taxon>
        <taxon>Skeletonema</taxon>
        <taxon>Skeletonema marinoi-dohrnii complex</taxon>
    </lineage>
</organism>
<feature type="compositionally biased region" description="Polar residues" evidence="1">
    <location>
        <begin position="388"/>
        <end position="400"/>
    </location>
</feature>
<keyword evidence="3" id="KW-1185">Reference proteome</keyword>
<feature type="compositionally biased region" description="Basic and acidic residues" evidence="1">
    <location>
        <begin position="209"/>
        <end position="219"/>
    </location>
</feature>
<proteinExistence type="predicted"/>
<feature type="compositionally biased region" description="Basic and acidic residues" evidence="1">
    <location>
        <begin position="357"/>
        <end position="369"/>
    </location>
</feature>
<feature type="compositionally biased region" description="Basic and acidic residues" evidence="1">
    <location>
        <begin position="429"/>
        <end position="441"/>
    </location>
</feature>
<evidence type="ECO:0000256" key="1">
    <source>
        <dbReference type="SAM" id="MobiDB-lite"/>
    </source>
</evidence>
<evidence type="ECO:0000313" key="3">
    <source>
        <dbReference type="Proteomes" id="UP001224775"/>
    </source>
</evidence>
<feature type="compositionally biased region" description="Polar residues" evidence="1">
    <location>
        <begin position="321"/>
        <end position="355"/>
    </location>
</feature>